<proteinExistence type="predicted"/>
<gene>
    <name evidence="2" type="ORF">Godav_010251</name>
</gene>
<name>A0A7J8SHL9_GOSDV</name>
<feature type="compositionally biased region" description="Basic and acidic residues" evidence="1">
    <location>
        <begin position="54"/>
        <end position="63"/>
    </location>
</feature>
<evidence type="ECO:0000256" key="1">
    <source>
        <dbReference type="SAM" id="MobiDB-lite"/>
    </source>
</evidence>
<accession>A0A7J8SHL9</accession>
<protein>
    <submittedName>
        <fullName evidence="2">Uncharacterized protein</fullName>
    </submittedName>
</protein>
<feature type="non-terminal residue" evidence="2">
    <location>
        <position position="1"/>
    </location>
</feature>
<keyword evidence="3" id="KW-1185">Reference proteome</keyword>
<dbReference type="EMBL" id="JABFAC010000009">
    <property type="protein sequence ID" value="MBA0624992.1"/>
    <property type="molecule type" value="Genomic_DNA"/>
</dbReference>
<organism evidence="2 3">
    <name type="scientific">Gossypium davidsonii</name>
    <name type="common">Davidson's cotton</name>
    <name type="synonym">Gossypium klotzschianum subsp. davidsonii</name>
    <dbReference type="NCBI Taxonomy" id="34287"/>
    <lineage>
        <taxon>Eukaryota</taxon>
        <taxon>Viridiplantae</taxon>
        <taxon>Streptophyta</taxon>
        <taxon>Embryophyta</taxon>
        <taxon>Tracheophyta</taxon>
        <taxon>Spermatophyta</taxon>
        <taxon>Magnoliopsida</taxon>
        <taxon>eudicotyledons</taxon>
        <taxon>Gunneridae</taxon>
        <taxon>Pentapetalae</taxon>
        <taxon>rosids</taxon>
        <taxon>malvids</taxon>
        <taxon>Malvales</taxon>
        <taxon>Malvaceae</taxon>
        <taxon>Malvoideae</taxon>
        <taxon>Gossypium</taxon>
    </lineage>
</organism>
<evidence type="ECO:0000313" key="3">
    <source>
        <dbReference type="Proteomes" id="UP000593561"/>
    </source>
</evidence>
<evidence type="ECO:0000313" key="2">
    <source>
        <dbReference type="EMBL" id="MBA0624992.1"/>
    </source>
</evidence>
<dbReference type="AlphaFoldDB" id="A0A7J8SHL9"/>
<reference evidence="2 3" key="1">
    <citation type="journal article" date="2019" name="Genome Biol. Evol.">
        <title>Insights into the evolution of the New World diploid cottons (Gossypium, subgenus Houzingenia) based on genome sequencing.</title>
        <authorList>
            <person name="Grover C.E."/>
            <person name="Arick M.A. 2nd"/>
            <person name="Thrash A."/>
            <person name="Conover J.L."/>
            <person name="Sanders W.S."/>
            <person name="Peterson D.G."/>
            <person name="Frelichowski J.E."/>
            <person name="Scheffler J.A."/>
            <person name="Scheffler B.E."/>
            <person name="Wendel J.F."/>
        </authorList>
    </citation>
    <scope>NUCLEOTIDE SEQUENCE [LARGE SCALE GENOMIC DNA]</scope>
    <source>
        <strain evidence="2">27</strain>
        <tissue evidence="2">Leaf</tissue>
    </source>
</reference>
<sequence length="76" mass="8468">TLLPHWLLPNLQNLEKIHVEYCSQLVEILGAATSEVEEKGNDVASIGAKEVEESRRAEDGAKERIKKVGIKGMMEH</sequence>
<feature type="region of interest" description="Disordered" evidence="1">
    <location>
        <begin position="54"/>
        <end position="76"/>
    </location>
</feature>
<dbReference type="Proteomes" id="UP000593561">
    <property type="component" value="Unassembled WGS sequence"/>
</dbReference>
<comment type="caution">
    <text evidence="2">The sequence shown here is derived from an EMBL/GenBank/DDBJ whole genome shotgun (WGS) entry which is preliminary data.</text>
</comment>